<dbReference type="SMART" id="SM00530">
    <property type="entry name" value="HTH_XRE"/>
    <property type="match status" value="1"/>
</dbReference>
<dbReference type="OrthoDB" id="4578834at2"/>
<dbReference type="Pfam" id="PF13560">
    <property type="entry name" value="HTH_31"/>
    <property type="match status" value="1"/>
</dbReference>
<dbReference type="GO" id="GO:0003677">
    <property type="term" value="F:DNA binding"/>
    <property type="evidence" value="ECO:0007669"/>
    <property type="project" value="InterPro"/>
</dbReference>
<dbReference type="Gene3D" id="1.10.260.40">
    <property type="entry name" value="lambda repressor-like DNA-binding domains"/>
    <property type="match status" value="1"/>
</dbReference>
<dbReference type="AlphaFoldDB" id="A0A554SP06"/>
<evidence type="ECO:0000259" key="1">
    <source>
        <dbReference type="PROSITE" id="PS50943"/>
    </source>
</evidence>
<accession>A0A554SP06</accession>
<sequence>MAARKRRWPQGVWMQLTSPQTLKALMEQRSFSYDRLARYAGCSKSFISHLVKARKKSCTPRIAENIAEALEVPLEILFVPSISADSGRIIKPNSRSAA</sequence>
<comment type="caution">
    <text evidence="2">The sequence shown here is derived from an EMBL/GenBank/DDBJ whole genome shotgun (WGS) entry which is preliminary data.</text>
</comment>
<evidence type="ECO:0000313" key="2">
    <source>
        <dbReference type="EMBL" id="TSD68086.1"/>
    </source>
</evidence>
<dbReference type="InterPro" id="IPR001387">
    <property type="entry name" value="Cro/C1-type_HTH"/>
</dbReference>
<dbReference type="Proteomes" id="UP000316988">
    <property type="component" value="Unassembled WGS sequence"/>
</dbReference>
<gene>
    <name evidence="2" type="ORF">FNM00_00380</name>
</gene>
<proteinExistence type="predicted"/>
<feature type="domain" description="HTH cro/C1-type" evidence="1">
    <location>
        <begin position="22"/>
        <end position="77"/>
    </location>
</feature>
<protein>
    <submittedName>
        <fullName evidence="2">Helix-turn-helix transcriptional regulator</fullName>
    </submittedName>
</protein>
<organism evidence="2 3">
    <name type="scientific">Aeromicrobium piscarium</name>
    <dbReference type="NCBI Taxonomy" id="2590901"/>
    <lineage>
        <taxon>Bacteria</taxon>
        <taxon>Bacillati</taxon>
        <taxon>Actinomycetota</taxon>
        <taxon>Actinomycetes</taxon>
        <taxon>Propionibacteriales</taxon>
        <taxon>Nocardioidaceae</taxon>
        <taxon>Aeromicrobium</taxon>
    </lineage>
</organism>
<dbReference type="InterPro" id="IPR010982">
    <property type="entry name" value="Lambda_DNA-bd_dom_sf"/>
</dbReference>
<evidence type="ECO:0000313" key="3">
    <source>
        <dbReference type="Proteomes" id="UP000316988"/>
    </source>
</evidence>
<reference evidence="2 3" key="1">
    <citation type="submission" date="2019-07" db="EMBL/GenBank/DDBJ databases">
        <authorList>
            <person name="Zhao L.H."/>
        </authorList>
    </citation>
    <scope>NUCLEOTIDE SEQUENCE [LARGE SCALE GENOMIC DNA]</scope>
    <source>
        <strain evidence="2 3">Co35</strain>
    </source>
</reference>
<dbReference type="CDD" id="cd00093">
    <property type="entry name" value="HTH_XRE"/>
    <property type="match status" value="1"/>
</dbReference>
<dbReference type="PROSITE" id="PS50943">
    <property type="entry name" value="HTH_CROC1"/>
    <property type="match status" value="1"/>
</dbReference>
<keyword evidence="3" id="KW-1185">Reference proteome</keyword>
<name>A0A554SP06_9ACTN</name>
<dbReference type="EMBL" id="VLNT01000001">
    <property type="protein sequence ID" value="TSD68086.1"/>
    <property type="molecule type" value="Genomic_DNA"/>
</dbReference>
<dbReference type="SUPFAM" id="SSF47413">
    <property type="entry name" value="lambda repressor-like DNA-binding domains"/>
    <property type="match status" value="1"/>
</dbReference>